<dbReference type="Pfam" id="PF08528">
    <property type="entry name" value="Whi5"/>
    <property type="match status" value="1"/>
</dbReference>
<evidence type="ECO:0000313" key="10">
    <source>
        <dbReference type="EMBL" id="KAK0665232.1"/>
    </source>
</evidence>
<evidence type="ECO:0000313" key="11">
    <source>
        <dbReference type="Proteomes" id="UP001174997"/>
    </source>
</evidence>
<comment type="similarity">
    <text evidence="3">Belongs to the WHI5/NRM1 family.</text>
</comment>
<feature type="compositionally biased region" description="Basic and acidic residues" evidence="9">
    <location>
        <begin position="33"/>
        <end position="48"/>
    </location>
</feature>
<feature type="compositionally biased region" description="Low complexity" evidence="9">
    <location>
        <begin position="150"/>
        <end position="164"/>
    </location>
</feature>
<dbReference type="GO" id="GO:0000082">
    <property type="term" value="P:G1/S transition of mitotic cell cycle"/>
    <property type="evidence" value="ECO:0007669"/>
    <property type="project" value="InterPro"/>
</dbReference>
<dbReference type="InterPro" id="IPR039198">
    <property type="entry name" value="Srl3/Whi5"/>
</dbReference>
<dbReference type="GO" id="GO:0003712">
    <property type="term" value="F:transcription coregulator activity"/>
    <property type="evidence" value="ECO:0007669"/>
    <property type="project" value="TreeGrafter"/>
</dbReference>
<keyword evidence="5" id="KW-0678">Repressor</keyword>
<feature type="compositionally biased region" description="Polar residues" evidence="9">
    <location>
        <begin position="219"/>
        <end position="232"/>
    </location>
</feature>
<feature type="region of interest" description="Disordered" evidence="9">
    <location>
        <begin position="206"/>
        <end position="234"/>
    </location>
</feature>
<accession>A0AA40D9H7</accession>
<protein>
    <recommendedName>
        <fullName evidence="12">Cyclin-dependent kinase</fullName>
    </recommendedName>
</protein>
<gene>
    <name evidence="10" type="ORF">QBC41DRAFT_233343</name>
</gene>
<keyword evidence="7" id="KW-0804">Transcription</keyword>
<evidence type="ECO:0000256" key="1">
    <source>
        <dbReference type="ARBA" id="ARBA00004123"/>
    </source>
</evidence>
<feature type="compositionally biased region" description="Basic and acidic residues" evidence="9">
    <location>
        <begin position="13"/>
        <end position="23"/>
    </location>
</feature>
<dbReference type="GO" id="GO:0005737">
    <property type="term" value="C:cytoplasm"/>
    <property type="evidence" value="ECO:0007669"/>
    <property type="project" value="UniProtKB-SubCell"/>
</dbReference>
<evidence type="ECO:0000256" key="4">
    <source>
        <dbReference type="ARBA" id="ARBA00022490"/>
    </source>
</evidence>
<keyword evidence="6" id="KW-0805">Transcription regulation</keyword>
<evidence type="ECO:0000256" key="6">
    <source>
        <dbReference type="ARBA" id="ARBA00023015"/>
    </source>
</evidence>
<feature type="region of interest" description="Disordered" evidence="9">
    <location>
        <begin position="1"/>
        <end position="164"/>
    </location>
</feature>
<feature type="region of interest" description="Disordered" evidence="9">
    <location>
        <begin position="558"/>
        <end position="587"/>
    </location>
</feature>
<evidence type="ECO:0000256" key="8">
    <source>
        <dbReference type="ARBA" id="ARBA00023242"/>
    </source>
</evidence>
<feature type="region of interest" description="Disordered" evidence="9">
    <location>
        <begin position="438"/>
        <end position="526"/>
    </location>
</feature>
<dbReference type="PANTHER" id="PTHR28246:SF1">
    <property type="entry name" value="G1-SPECIFIC TRANSCRIPTIONAL REPRESSOR WHI5-RELATED"/>
    <property type="match status" value="1"/>
</dbReference>
<dbReference type="AlphaFoldDB" id="A0AA40D9H7"/>
<evidence type="ECO:0008006" key="12">
    <source>
        <dbReference type="Google" id="ProtNLM"/>
    </source>
</evidence>
<evidence type="ECO:0000256" key="5">
    <source>
        <dbReference type="ARBA" id="ARBA00022491"/>
    </source>
</evidence>
<sequence>MDEDSASNPPRVDGGRVGDKDSKTFPLSAPNRGVDHLNGKMQPHHDTRYQIPPTAAGHPQDAPDATLNQTPTARDRPAAMAGAAVDTSQQHQAAPFHPRSTSPTHPLTVNNYRQPTLQRSDSQESSSTNITDRVFTPPVSGGGLSPGTTSAHQSSQGSSQLLQLSQIAAAQERIPESTMDQFVNGASSRKRMADGVVKEARDSQALMSPGQPHMGGHSRNPSAVSVASTTGSRVGEVSAELKARLSYAMVKVNRGWQTHSIDELEDFASKAASPTSSNSTIHLRNGSSASPRLSGESQRASNNTTPATAFTHQLPGRISDPHGREPLLMPSRGSSTSPVKTTAPGLAPPVSIQPSLHSIHPRRHSNPRLTPSLLSASYHASSYPGPLSPGQLPGYANAAQHRPSLVDAMGFSPHQNNAEKDAIESLLFMSSPGNSANLKHAFPSSSQPLPSGHSGPSRTALPSGRRTLPSSRPMHHARSQSQVQKRVGFEKPVTEMEVDEPQGTPRGNSRRRINGGASDGVPSRLKHLPVSAGLALSSSKPPRPVLADADIDRMLEAAAAAADSDSDGEIQLPVRKARRDGAQPVVA</sequence>
<feature type="compositionally biased region" description="Polar residues" evidence="9">
    <location>
        <begin position="438"/>
        <end position="457"/>
    </location>
</feature>
<feature type="compositionally biased region" description="Polar residues" evidence="9">
    <location>
        <begin position="272"/>
        <end position="311"/>
    </location>
</feature>
<feature type="region of interest" description="Disordered" evidence="9">
    <location>
        <begin position="271"/>
        <end position="343"/>
    </location>
</feature>
<proteinExistence type="inferred from homology"/>
<keyword evidence="8" id="KW-0539">Nucleus</keyword>
<evidence type="ECO:0000256" key="2">
    <source>
        <dbReference type="ARBA" id="ARBA00004496"/>
    </source>
</evidence>
<dbReference type="PANTHER" id="PTHR28246">
    <property type="entry name" value="G1-SPECIFIC TRANSCRIPTIONAL REPRESSOR WHI5-RELATED"/>
    <property type="match status" value="1"/>
</dbReference>
<evidence type="ECO:0000256" key="3">
    <source>
        <dbReference type="ARBA" id="ARBA00006922"/>
    </source>
</evidence>
<dbReference type="Proteomes" id="UP001174997">
    <property type="component" value="Unassembled WGS sequence"/>
</dbReference>
<evidence type="ECO:0000256" key="7">
    <source>
        <dbReference type="ARBA" id="ARBA00023163"/>
    </source>
</evidence>
<keyword evidence="4" id="KW-0963">Cytoplasm</keyword>
<organism evidence="10 11">
    <name type="scientific">Cercophora samala</name>
    <dbReference type="NCBI Taxonomy" id="330535"/>
    <lineage>
        <taxon>Eukaryota</taxon>
        <taxon>Fungi</taxon>
        <taxon>Dikarya</taxon>
        <taxon>Ascomycota</taxon>
        <taxon>Pezizomycotina</taxon>
        <taxon>Sordariomycetes</taxon>
        <taxon>Sordariomycetidae</taxon>
        <taxon>Sordariales</taxon>
        <taxon>Lasiosphaeriaceae</taxon>
        <taxon>Cercophora</taxon>
    </lineage>
</organism>
<keyword evidence="11" id="KW-1185">Reference proteome</keyword>
<dbReference type="InterPro" id="IPR013734">
    <property type="entry name" value="TF_Nrm1/Whi5"/>
</dbReference>
<evidence type="ECO:0000256" key="9">
    <source>
        <dbReference type="SAM" id="MobiDB-lite"/>
    </source>
</evidence>
<reference evidence="10" key="1">
    <citation type="submission" date="2023-06" db="EMBL/GenBank/DDBJ databases">
        <title>Genome-scale phylogeny and comparative genomics of the fungal order Sordariales.</title>
        <authorList>
            <consortium name="Lawrence Berkeley National Laboratory"/>
            <person name="Hensen N."/>
            <person name="Bonometti L."/>
            <person name="Westerberg I."/>
            <person name="Brannstrom I.O."/>
            <person name="Guillou S."/>
            <person name="Cros-Aarteil S."/>
            <person name="Calhoun S."/>
            <person name="Haridas S."/>
            <person name="Kuo A."/>
            <person name="Mondo S."/>
            <person name="Pangilinan J."/>
            <person name="Riley R."/>
            <person name="Labutti K."/>
            <person name="Andreopoulos B."/>
            <person name="Lipzen A."/>
            <person name="Chen C."/>
            <person name="Yanf M."/>
            <person name="Daum C."/>
            <person name="Ng V."/>
            <person name="Clum A."/>
            <person name="Steindorff A."/>
            <person name="Ohm R."/>
            <person name="Martin F."/>
            <person name="Silar P."/>
            <person name="Natvig D."/>
            <person name="Lalanne C."/>
            <person name="Gautier V."/>
            <person name="Ament-Velasquez S.L."/>
            <person name="Kruys A."/>
            <person name="Hutchinson M.I."/>
            <person name="Powell A.J."/>
            <person name="Barry K."/>
            <person name="Miller A.N."/>
            <person name="Grigoriev I.V."/>
            <person name="Debuchy R."/>
            <person name="Gladieux P."/>
            <person name="Thoren M.H."/>
            <person name="Johannesson H."/>
        </authorList>
    </citation>
    <scope>NUCLEOTIDE SEQUENCE</scope>
    <source>
        <strain evidence="10">CBS 307.81</strain>
    </source>
</reference>
<comment type="caution">
    <text evidence="10">The sequence shown here is derived from an EMBL/GenBank/DDBJ whole genome shotgun (WGS) entry which is preliminary data.</text>
</comment>
<dbReference type="EMBL" id="JAULSY010000115">
    <property type="protein sequence ID" value="KAK0665232.1"/>
    <property type="molecule type" value="Genomic_DNA"/>
</dbReference>
<dbReference type="GO" id="GO:0033309">
    <property type="term" value="C:SBF transcription complex"/>
    <property type="evidence" value="ECO:0007669"/>
    <property type="project" value="TreeGrafter"/>
</dbReference>
<comment type="subcellular location">
    <subcellularLocation>
        <location evidence="2">Cytoplasm</location>
    </subcellularLocation>
    <subcellularLocation>
        <location evidence="1">Nucleus</location>
    </subcellularLocation>
</comment>
<name>A0AA40D9H7_9PEZI</name>
<feature type="compositionally biased region" description="Polar residues" evidence="9">
    <location>
        <begin position="99"/>
        <end position="131"/>
    </location>
</feature>